<keyword evidence="2" id="KW-0614">Plasmid</keyword>
<feature type="region of interest" description="Disordered" evidence="1">
    <location>
        <begin position="46"/>
        <end position="66"/>
    </location>
</feature>
<evidence type="ECO:0000313" key="2">
    <source>
        <dbReference type="EMBL" id="UNK47879.1"/>
    </source>
</evidence>
<sequence length="91" mass="9737">MRHEARWAARAPVAAHASLWFALRYPASVKNLRIVLIGVFTAAAATGRDRSEATNRPSSSSQMSSTLAASACIHTLNRATRFTMPAAVPGE</sequence>
<gene>
    <name evidence="2" type="ORF">MNQ99_18595</name>
</gene>
<evidence type="ECO:0000256" key="1">
    <source>
        <dbReference type="SAM" id="MobiDB-lite"/>
    </source>
</evidence>
<dbReference type="Proteomes" id="UP000829069">
    <property type="component" value="Plasmid p1"/>
</dbReference>
<dbReference type="RefSeq" id="WP_241915576.1">
    <property type="nucleotide sequence ID" value="NZ_CP093327.1"/>
</dbReference>
<accession>A0ABY3WBX9</accession>
<evidence type="ECO:0008006" key="4">
    <source>
        <dbReference type="Google" id="ProtNLM"/>
    </source>
</evidence>
<reference evidence="2 3" key="1">
    <citation type="submission" date="2022-03" db="EMBL/GenBank/DDBJ databases">
        <title>Isotopic signatures of nitrous oxide derived from detoxification processes.</title>
        <authorList>
            <person name="Behrendt U."/>
            <person name="Buchen C."/>
            <person name="Well R."/>
            <person name="Ulrich A."/>
            <person name="Rohe L."/>
            <person name="Kolb S."/>
            <person name="Schloter M."/>
            <person name="Horn M.A."/>
            <person name="Augustin J."/>
        </authorList>
    </citation>
    <scope>NUCLEOTIDE SEQUENCE [LARGE SCALE GENOMIC DNA]</scope>
    <source>
        <strain evidence="2 3">S4-C24</strain>
        <plasmid evidence="2 3">p1</plasmid>
    </source>
</reference>
<geneLocation type="plasmid" evidence="2 3">
    <name>p1</name>
</geneLocation>
<proteinExistence type="predicted"/>
<organism evidence="2 3">
    <name type="scientific">Arthrobacter sulfonylureivorans</name>
    <dbReference type="NCBI Taxonomy" id="2486855"/>
    <lineage>
        <taxon>Bacteria</taxon>
        <taxon>Bacillati</taxon>
        <taxon>Actinomycetota</taxon>
        <taxon>Actinomycetes</taxon>
        <taxon>Micrococcales</taxon>
        <taxon>Micrococcaceae</taxon>
        <taxon>Arthrobacter</taxon>
    </lineage>
</organism>
<name>A0ABY3WBX9_9MICC</name>
<keyword evidence="3" id="KW-1185">Reference proteome</keyword>
<evidence type="ECO:0000313" key="3">
    <source>
        <dbReference type="Proteomes" id="UP000829069"/>
    </source>
</evidence>
<dbReference type="EMBL" id="CP093327">
    <property type="protein sequence ID" value="UNK47879.1"/>
    <property type="molecule type" value="Genomic_DNA"/>
</dbReference>
<protein>
    <recommendedName>
        <fullName evidence="4">Secreted protein</fullName>
    </recommendedName>
</protein>